<dbReference type="EMBL" id="UYRT01012897">
    <property type="protein sequence ID" value="VDK52449.1"/>
    <property type="molecule type" value="Genomic_DNA"/>
</dbReference>
<proteinExistence type="predicted"/>
<accession>A0A183DAW7</accession>
<dbReference type="WBParaSite" id="GPUH_0000586601-mRNA-1">
    <property type="protein sequence ID" value="GPUH_0000586601-mRNA-1"/>
    <property type="gene ID" value="GPUH_0000586601"/>
</dbReference>
<dbReference type="Proteomes" id="UP000271098">
    <property type="component" value="Unassembled WGS sequence"/>
</dbReference>
<protein>
    <submittedName>
        <fullName evidence="3">PRUN2 protein</fullName>
    </submittedName>
</protein>
<reference evidence="3" key="1">
    <citation type="submission" date="2016-06" db="UniProtKB">
        <authorList>
            <consortium name="WormBaseParasite"/>
        </authorList>
    </citation>
    <scope>IDENTIFICATION</scope>
</reference>
<evidence type="ECO:0000313" key="1">
    <source>
        <dbReference type="EMBL" id="VDK52449.1"/>
    </source>
</evidence>
<reference evidence="1 2" key="2">
    <citation type="submission" date="2018-11" db="EMBL/GenBank/DDBJ databases">
        <authorList>
            <consortium name="Pathogen Informatics"/>
        </authorList>
    </citation>
    <scope>NUCLEOTIDE SEQUENCE [LARGE SCALE GENOMIC DNA]</scope>
</reference>
<evidence type="ECO:0000313" key="2">
    <source>
        <dbReference type="Proteomes" id="UP000271098"/>
    </source>
</evidence>
<keyword evidence="2" id="KW-1185">Reference proteome</keyword>
<evidence type="ECO:0000313" key="3">
    <source>
        <dbReference type="WBParaSite" id="GPUH_0000586601-mRNA-1"/>
    </source>
</evidence>
<name>A0A183DAW7_9BILA</name>
<dbReference type="AlphaFoldDB" id="A0A183DAW7"/>
<organism evidence="3">
    <name type="scientific">Gongylonema pulchrum</name>
    <dbReference type="NCBI Taxonomy" id="637853"/>
    <lineage>
        <taxon>Eukaryota</taxon>
        <taxon>Metazoa</taxon>
        <taxon>Ecdysozoa</taxon>
        <taxon>Nematoda</taxon>
        <taxon>Chromadorea</taxon>
        <taxon>Rhabditida</taxon>
        <taxon>Spirurina</taxon>
        <taxon>Spiruromorpha</taxon>
        <taxon>Spiruroidea</taxon>
        <taxon>Gongylonematidae</taxon>
        <taxon>Gongylonema</taxon>
    </lineage>
</organism>
<sequence>SETSESSDHDIYETTDANIVKDEQEWRAPVDPSHISEPDELLFQRELDLLELPTVSSSCESAPTLSPHITHIPRIVLENEEEKGVEVEELERQPEMKYV</sequence>
<gene>
    <name evidence="1" type="ORF">GPUH_LOCUS5857</name>
</gene>